<evidence type="ECO:0000256" key="3">
    <source>
        <dbReference type="ARBA" id="ARBA00022795"/>
    </source>
</evidence>
<dbReference type="EMBL" id="VTUZ01000006">
    <property type="protein sequence ID" value="KAA1012457.1"/>
    <property type="molecule type" value="Genomic_DNA"/>
</dbReference>
<evidence type="ECO:0000256" key="4">
    <source>
        <dbReference type="ARBA" id="ARBA00023186"/>
    </source>
</evidence>
<reference evidence="6 7" key="1">
    <citation type="submission" date="2019-08" db="EMBL/GenBank/DDBJ databases">
        <title>Paraburkholderia sp. DCY113.</title>
        <authorList>
            <person name="Kang J."/>
        </authorList>
    </citation>
    <scope>NUCLEOTIDE SEQUENCE [LARGE SCALE GENOMIC DNA]</scope>
    <source>
        <strain evidence="6 7">DCY113</strain>
    </source>
</reference>
<keyword evidence="4" id="KW-0143">Chaperone</keyword>
<dbReference type="Pfam" id="PF05400">
    <property type="entry name" value="FliT"/>
    <property type="match status" value="1"/>
</dbReference>
<evidence type="ECO:0000256" key="2">
    <source>
        <dbReference type="ARBA" id="ARBA00022490"/>
    </source>
</evidence>
<gene>
    <name evidence="6" type="ORF">FVF58_11250</name>
</gene>
<keyword evidence="2" id="KW-0963">Cytoplasm</keyword>
<dbReference type="RefSeq" id="WP_149669979.1">
    <property type="nucleotide sequence ID" value="NZ_VTUZ01000006.1"/>
</dbReference>
<evidence type="ECO:0000313" key="6">
    <source>
        <dbReference type="EMBL" id="KAA1012457.1"/>
    </source>
</evidence>
<evidence type="ECO:0000256" key="5">
    <source>
        <dbReference type="ARBA" id="ARBA00093797"/>
    </source>
</evidence>
<sequence length="99" mass="10790">MEFATCIDRIWQLTKSIEQATAVGEWERAAELASERSPLLMSLSAQQAGAALDVLTQVHAIDTRIAAEAQLAQTELGAEYRAAMQAAGHANQYQRVAQF</sequence>
<dbReference type="GO" id="GO:0044781">
    <property type="term" value="P:bacterial-type flagellum organization"/>
    <property type="evidence" value="ECO:0007669"/>
    <property type="project" value="UniProtKB-KW"/>
</dbReference>
<keyword evidence="6" id="KW-0282">Flagellum</keyword>
<accession>A0A5B0HB23</accession>
<evidence type="ECO:0000256" key="1">
    <source>
        <dbReference type="ARBA" id="ARBA00004514"/>
    </source>
</evidence>
<keyword evidence="6" id="KW-0966">Cell projection</keyword>
<dbReference type="InterPro" id="IPR008622">
    <property type="entry name" value="FliT"/>
</dbReference>
<name>A0A5B0HB23_9BURK</name>
<protein>
    <recommendedName>
        <fullName evidence="5">Flagellar protein FliT</fullName>
    </recommendedName>
</protein>
<comment type="caution">
    <text evidence="6">The sequence shown here is derived from an EMBL/GenBank/DDBJ whole genome shotgun (WGS) entry which is preliminary data.</text>
</comment>
<keyword evidence="3" id="KW-1005">Bacterial flagellum biogenesis</keyword>
<keyword evidence="6" id="KW-0969">Cilium</keyword>
<proteinExistence type="predicted"/>
<keyword evidence="7" id="KW-1185">Reference proteome</keyword>
<evidence type="ECO:0000313" key="7">
    <source>
        <dbReference type="Proteomes" id="UP000325273"/>
    </source>
</evidence>
<comment type="subcellular location">
    <subcellularLocation>
        <location evidence="1">Cytoplasm</location>
        <location evidence="1">Cytosol</location>
    </subcellularLocation>
</comment>
<dbReference type="Proteomes" id="UP000325273">
    <property type="component" value="Unassembled WGS sequence"/>
</dbReference>
<dbReference type="AlphaFoldDB" id="A0A5B0HB23"/>
<organism evidence="6 7">
    <name type="scientific">Paraburkholderia panacisoli</name>
    <dbReference type="NCBI Taxonomy" id="2603818"/>
    <lineage>
        <taxon>Bacteria</taxon>
        <taxon>Pseudomonadati</taxon>
        <taxon>Pseudomonadota</taxon>
        <taxon>Betaproteobacteria</taxon>
        <taxon>Burkholderiales</taxon>
        <taxon>Burkholderiaceae</taxon>
        <taxon>Paraburkholderia</taxon>
    </lineage>
</organism>